<dbReference type="InterPro" id="IPR037171">
    <property type="entry name" value="NagB/RpiA_transferase-like"/>
</dbReference>
<dbReference type="SUPFAM" id="SSF100950">
    <property type="entry name" value="NagB/RpiA/CoA transferase-like"/>
    <property type="match status" value="1"/>
</dbReference>
<organism evidence="7 8">
    <name type="scientific">Cordyceps javanica</name>
    <dbReference type="NCBI Taxonomy" id="43265"/>
    <lineage>
        <taxon>Eukaryota</taxon>
        <taxon>Fungi</taxon>
        <taxon>Dikarya</taxon>
        <taxon>Ascomycota</taxon>
        <taxon>Pezizomycotina</taxon>
        <taxon>Sordariomycetes</taxon>
        <taxon>Hypocreomycetidae</taxon>
        <taxon>Hypocreales</taxon>
        <taxon>Cordycipitaceae</taxon>
        <taxon>Cordyceps</taxon>
    </lineage>
</organism>
<feature type="binding site" evidence="6">
    <location>
        <begin position="9"/>
        <end position="13"/>
    </location>
    <ligand>
        <name>ATP</name>
        <dbReference type="ChEBI" id="CHEBI:30616"/>
    </ligand>
</feature>
<evidence type="ECO:0000313" key="7">
    <source>
        <dbReference type="EMBL" id="TQW00190.1"/>
    </source>
</evidence>
<reference evidence="7 8" key="1">
    <citation type="journal article" date="2019" name="Appl. Microbiol. Biotechnol.">
        <title>Genome sequence of Isaria javanica and comparative genome analysis insights into family S53 peptidase evolution in fungal entomopathogens.</title>
        <authorList>
            <person name="Lin R."/>
            <person name="Zhang X."/>
            <person name="Xin B."/>
            <person name="Zou M."/>
            <person name="Gao Y."/>
            <person name="Qin F."/>
            <person name="Hu Q."/>
            <person name="Xie B."/>
            <person name="Cheng X."/>
        </authorList>
    </citation>
    <scope>NUCLEOTIDE SEQUENCE [LARGE SCALE GENOMIC DNA]</scope>
    <source>
        <strain evidence="7 8">IJ1G</strain>
    </source>
</reference>
<dbReference type="GO" id="GO:0035999">
    <property type="term" value="P:tetrahydrofolate interconversion"/>
    <property type="evidence" value="ECO:0007669"/>
    <property type="project" value="TreeGrafter"/>
</dbReference>
<evidence type="ECO:0000256" key="1">
    <source>
        <dbReference type="ARBA" id="ARBA00010638"/>
    </source>
</evidence>
<evidence type="ECO:0000256" key="5">
    <source>
        <dbReference type="ARBA" id="ARBA00038966"/>
    </source>
</evidence>
<dbReference type="EC" id="6.3.3.2" evidence="5"/>
<dbReference type="GO" id="GO:0005524">
    <property type="term" value="F:ATP binding"/>
    <property type="evidence" value="ECO:0007669"/>
    <property type="project" value="UniProtKB-KW"/>
</dbReference>
<proteinExistence type="inferred from homology"/>
<dbReference type="STRING" id="43265.A0A545VF01"/>
<dbReference type="GO" id="GO:0005739">
    <property type="term" value="C:mitochondrion"/>
    <property type="evidence" value="ECO:0007669"/>
    <property type="project" value="TreeGrafter"/>
</dbReference>
<dbReference type="AlphaFoldDB" id="A0A545VF01"/>
<sequence>MTTPVATAKQQLRALIKKRLANLSQDVVQAQIFETLQASQQYKEAKRISIYLSMPAAEVQTDAIVRHALQAGKQVFVPYLHKSTLSEPETPARVMDMVHLRSIQDYESLGRDKWGIPSIDDDAVTGRERILGDSPGNFGPSPTTLDLMLVPGVAFNADPEAGIRRLGHGKGFYDFFLNRYYARAAEHGGHGSSLQLTGLALTEQWLIAEDGQVPMGIYDRRLHSLILGSGETKH</sequence>
<dbReference type="GO" id="GO:0009396">
    <property type="term" value="P:folic acid-containing compound biosynthetic process"/>
    <property type="evidence" value="ECO:0007669"/>
    <property type="project" value="TreeGrafter"/>
</dbReference>
<dbReference type="OrthoDB" id="2015992at2759"/>
<dbReference type="InterPro" id="IPR024185">
    <property type="entry name" value="FTHF_cligase-like_sf"/>
</dbReference>
<keyword evidence="7" id="KW-0436">Ligase</keyword>
<evidence type="ECO:0000256" key="6">
    <source>
        <dbReference type="PIRSR" id="PIRSR006806-1"/>
    </source>
</evidence>
<evidence type="ECO:0000313" key="8">
    <source>
        <dbReference type="Proteomes" id="UP000315783"/>
    </source>
</evidence>
<evidence type="ECO:0000256" key="3">
    <source>
        <dbReference type="ARBA" id="ARBA00022840"/>
    </source>
</evidence>
<comment type="catalytic activity">
    <reaction evidence="4">
        <text>(6S)-5-formyl-5,6,7,8-tetrahydrofolate + ATP = (6R)-5,10-methenyltetrahydrofolate + ADP + phosphate</text>
        <dbReference type="Rhea" id="RHEA:10488"/>
        <dbReference type="ChEBI" id="CHEBI:30616"/>
        <dbReference type="ChEBI" id="CHEBI:43474"/>
        <dbReference type="ChEBI" id="CHEBI:57455"/>
        <dbReference type="ChEBI" id="CHEBI:57457"/>
        <dbReference type="ChEBI" id="CHEBI:456216"/>
        <dbReference type="EC" id="6.3.3.2"/>
    </reaction>
</comment>
<accession>A0A545VF01</accession>
<dbReference type="Proteomes" id="UP000315783">
    <property type="component" value="Unassembled WGS sequence"/>
</dbReference>
<feature type="binding site" evidence="6">
    <location>
        <position position="58"/>
    </location>
    <ligand>
        <name>substrate</name>
    </ligand>
</feature>
<gene>
    <name evidence="7" type="ORF">IF1G_00121</name>
</gene>
<keyword evidence="2 6" id="KW-0547">Nucleotide-binding</keyword>
<dbReference type="InterPro" id="IPR002698">
    <property type="entry name" value="FTHF_cligase"/>
</dbReference>
<dbReference type="Pfam" id="PF01812">
    <property type="entry name" value="5-FTHF_cyc-lig"/>
    <property type="match status" value="1"/>
</dbReference>
<name>A0A545VF01_9HYPO</name>
<dbReference type="Gene3D" id="3.40.50.10420">
    <property type="entry name" value="NagB/RpiA/CoA transferase-like"/>
    <property type="match status" value="1"/>
</dbReference>
<feature type="binding site" evidence="6">
    <location>
        <begin position="165"/>
        <end position="173"/>
    </location>
    <ligand>
        <name>ATP</name>
        <dbReference type="ChEBI" id="CHEBI:30616"/>
    </ligand>
</feature>
<keyword evidence="3 6" id="KW-0067">ATP-binding</keyword>
<evidence type="ECO:0000256" key="4">
    <source>
        <dbReference type="ARBA" id="ARBA00036539"/>
    </source>
</evidence>
<comment type="similarity">
    <text evidence="1">Belongs to the 5-formyltetrahydrofolate cyclo-ligase family.</text>
</comment>
<dbReference type="EMBL" id="SPUK01000001">
    <property type="protein sequence ID" value="TQW00190.1"/>
    <property type="molecule type" value="Genomic_DNA"/>
</dbReference>
<evidence type="ECO:0000256" key="2">
    <source>
        <dbReference type="ARBA" id="ARBA00022741"/>
    </source>
</evidence>
<dbReference type="PIRSF" id="PIRSF006806">
    <property type="entry name" value="FTHF_cligase"/>
    <property type="match status" value="1"/>
</dbReference>
<dbReference type="PANTHER" id="PTHR23407">
    <property type="entry name" value="ATPASE INHIBITOR/5-FORMYLTETRAHYDROFOLATE CYCLO-LIGASE"/>
    <property type="match status" value="1"/>
</dbReference>
<dbReference type="GO" id="GO:0030272">
    <property type="term" value="F:5-formyltetrahydrofolate cyclo-ligase activity"/>
    <property type="evidence" value="ECO:0007669"/>
    <property type="project" value="UniProtKB-EC"/>
</dbReference>
<comment type="caution">
    <text evidence="7">The sequence shown here is derived from an EMBL/GenBank/DDBJ whole genome shotgun (WGS) entry which is preliminary data.</text>
</comment>
<keyword evidence="8" id="KW-1185">Reference proteome</keyword>
<protein>
    <recommendedName>
        <fullName evidence="5">5-formyltetrahydrofolate cyclo-ligase</fullName>
        <ecNumber evidence="5">6.3.3.2</ecNumber>
    </recommendedName>
</protein>
<feature type="binding site" evidence="6">
    <location>
        <position position="52"/>
    </location>
    <ligand>
        <name>substrate</name>
    </ligand>
</feature>
<dbReference type="PANTHER" id="PTHR23407:SF1">
    <property type="entry name" value="5-FORMYLTETRAHYDROFOLATE CYCLO-LIGASE"/>
    <property type="match status" value="1"/>
</dbReference>